<dbReference type="Proteomes" id="UP000732380">
    <property type="component" value="Unassembled WGS sequence"/>
</dbReference>
<feature type="region of interest" description="Disordered" evidence="1">
    <location>
        <begin position="1"/>
        <end position="152"/>
    </location>
</feature>
<feature type="compositionally biased region" description="Basic and acidic residues" evidence="1">
    <location>
        <begin position="73"/>
        <end position="82"/>
    </location>
</feature>
<feature type="compositionally biased region" description="Pro residues" evidence="1">
    <location>
        <begin position="505"/>
        <end position="514"/>
    </location>
</feature>
<feature type="compositionally biased region" description="Basic residues" evidence="1">
    <location>
        <begin position="1"/>
        <end position="10"/>
    </location>
</feature>
<feature type="compositionally biased region" description="Polar residues" evidence="1">
    <location>
        <begin position="479"/>
        <end position="495"/>
    </location>
</feature>
<dbReference type="AlphaFoldDB" id="A0A9P7TVN6"/>
<feature type="compositionally biased region" description="Low complexity" evidence="1">
    <location>
        <begin position="469"/>
        <end position="478"/>
    </location>
</feature>
<feature type="region of interest" description="Disordered" evidence="1">
    <location>
        <begin position="175"/>
        <end position="560"/>
    </location>
</feature>
<evidence type="ECO:0000256" key="1">
    <source>
        <dbReference type="SAM" id="MobiDB-lite"/>
    </source>
</evidence>
<feature type="compositionally biased region" description="Basic and acidic residues" evidence="1">
    <location>
        <begin position="142"/>
        <end position="151"/>
    </location>
</feature>
<feature type="compositionally biased region" description="Polar residues" evidence="1">
    <location>
        <begin position="186"/>
        <end position="205"/>
    </location>
</feature>
<reference evidence="2 3" key="1">
    <citation type="journal article" date="2020" name="bioRxiv">
        <title>Whole genome comparisons of ergot fungi reveals the divergence and evolution of species within the genus Claviceps are the result of varying mechanisms driving genome evolution and host range expansion.</title>
        <authorList>
            <person name="Wyka S.A."/>
            <person name="Mondo S.J."/>
            <person name="Liu M."/>
            <person name="Dettman J."/>
            <person name="Nalam V."/>
            <person name="Broders K.D."/>
        </authorList>
    </citation>
    <scope>NUCLEOTIDE SEQUENCE [LARGE SCALE GENOMIC DNA]</scope>
    <source>
        <strain evidence="2 3">LM576</strain>
    </source>
</reference>
<organism evidence="2 3">
    <name type="scientific">Claviceps humidiphila</name>
    <dbReference type="NCBI Taxonomy" id="1294629"/>
    <lineage>
        <taxon>Eukaryota</taxon>
        <taxon>Fungi</taxon>
        <taxon>Dikarya</taxon>
        <taxon>Ascomycota</taxon>
        <taxon>Pezizomycotina</taxon>
        <taxon>Sordariomycetes</taxon>
        <taxon>Hypocreomycetidae</taxon>
        <taxon>Hypocreales</taxon>
        <taxon>Clavicipitaceae</taxon>
        <taxon>Claviceps</taxon>
    </lineage>
</organism>
<keyword evidence="3" id="KW-1185">Reference proteome</keyword>
<feature type="compositionally biased region" description="Polar residues" evidence="1">
    <location>
        <begin position="59"/>
        <end position="71"/>
    </location>
</feature>
<gene>
    <name evidence="2" type="ORF">E4U13_000636</name>
</gene>
<name>A0A9P7TVN6_9HYPO</name>
<feature type="compositionally biased region" description="Gly residues" evidence="1">
    <location>
        <begin position="536"/>
        <end position="558"/>
    </location>
</feature>
<comment type="caution">
    <text evidence="2">The sequence shown here is derived from an EMBL/GenBank/DDBJ whole genome shotgun (WGS) entry which is preliminary data.</text>
</comment>
<accession>A0A9P7TVN6</accession>
<feature type="compositionally biased region" description="Polar residues" evidence="1">
    <location>
        <begin position="13"/>
        <end position="24"/>
    </location>
</feature>
<evidence type="ECO:0000313" key="3">
    <source>
        <dbReference type="Proteomes" id="UP000732380"/>
    </source>
</evidence>
<evidence type="ECO:0000313" key="2">
    <source>
        <dbReference type="EMBL" id="KAG6117966.1"/>
    </source>
</evidence>
<feature type="compositionally biased region" description="Low complexity" evidence="1">
    <location>
        <begin position="213"/>
        <end position="234"/>
    </location>
</feature>
<feature type="compositionally biased region" description="Low complexity" evidence="1">
    <location>
        <begin position="375"/>
        <end position="386"/>
    </location>
</feature>
<feature type="compositionally biased region" description="Polar residues" evidence="1">
    <location>
        <begin position="312"/>
        <end position="339"/>
    </location>
</feature>
<dbReference type="EMBL" id="SRQM01000119">
    <property type="protein sequence ID" value="KAG6117966.1"/>
    <property type="molecule type" value="Genomic_DNA"/>
</dbReference>
<sequence length="581" mass="60481">MSSNPFRKKTPATLETSRTSSKSSMRCDDPGASGNSKDKDNKPVRRVRVLSPPPLSPDASVSSLDGTQPPGSHSDDTLRFSDLDPSSDPFGGTSSTDESDRDRDGTMIQSYHLVQEKAAVVTTPANPFSKPSPHVQGPGDLQTERREEGEVLKAAAAGKKALNVDAFRSLLMTGRVGDGKHHEPTAKQTSSTVQPVSPLNATANIANDLDDNSSVSSTSESQVEQGEEVQGVSSLTSPQDPPKDKKLAIRPPPPSSRHGKSLKQHEPGPGSRLDEENASQGAVSARPQAVSPLRGSLDDDVQPFVTYRELDTVSTEAEVNEASQPQVDSTARRQNTTKKSAPAPPPPPRRGHSRSDTKLPLPLPAHSPSCAHRPSSATAAAAGDSASRPETTKPSGPVPTPPPSRRPHTASRQTSQLSASAPGVSSPTSTRGSIPTDHAEPISSSPWPDLSAENHHSSKSSAPPPPPARQSSTRRPSSLHSTTEGQPRRVSSASEGRSRDGPGVLVPPPPPPPRNRSGSGHGAKRASEVASPVEGPGLGTGMGIGAGTGTGNGKGNGKGADILADLDALQREVDALRGKMN</sequence>
<proteinExistence type="predicted"/>
<protein>
    <submittedName>
        <fullName evidence="2">Uncharacterized protein</fullName>
    </submittedName>
</protein>
<feature type="compositionally biased region" description="Polar residues" evidence="1">
    <location>
        <begin position="413"/>
        <end position="433"/>
    </location>
</feature>